<dbReference type="SUPFAM" id="SSF48576">
    <property type="entry name" value="Terpenoid synthases"/>
    <property type="match status" value="1"/>
</dbReference>
<accession>A0A8E2ALV1</accession>
<organism evidence="7 8">
    <name type="scientific">Obba rivulosa</name>
    <dbReference type="NCBI Taxonomy" id="1052685"/>
    <lineage>
        <taxon>Eukaryota</taxon>
        <taxon>Fungi</taxon>
        <taxon>Dikarya</taxon>
        <taxon>Basidiomycota</taxon>
        <taxon>Agaricomycotina</taxon>
        <taxon>Agaricomycetes</taxon>
        <taxon>Polyporales</taxon>
        <taxon>Gelatoporiaceae</taxon>
        <taxon>Obba</taxon>
    </lineage>
</organism>
<evidence type="ECO:0000313" key="8">
    <source>
        <dbReference type="Proteomes" id="UP000250043"/>
    </source>
</evidence>
<proteinExistence type="inferred from homology"/>
<dbReference type="InterPro" id="IPR034686">
    <property type="entry name" value="Terpene_cyclase-like_2"/>
</dbReference>
<dbReference type="OrthoDB" id="2861623at2759"/>
<dbReference type="PANTHER" id="PTHR35201:SF4">
    <property type="entry name" value="BETA-PINACENE SYNTHASE-RELATED"/>
    <property type="match status" value="1"/>
</dbReference>
<dbReference type="GO" id="GO:0046872">
    <property type="term" value="F:metal ion binding"/>
    <property type="evidence" value="ECO:0007669"/>
    <property type="project" value="UniProtKB-KW"/>
</dbReference>
<keyword evidence="5 6" id="KW-0456">Lyase</keyword>
<evidence type="ECO:0000256" key="4">
    <source>
        <dbReference type="ARBA" id="ARBA00022842"/>
    </source>
</evidence>
<dbReference type="EMBL" id="KV722502">
    <property type="protein sequence ID" value="OCH87016.1"/>
    <property type="molecule type" value="Genomic_DNA"/>
</dbReference>
<dbReference type="InterPro" id="IPR008949">
    <property type="entry name" value="Isoprenoid_synthase_dom_sf"/>
</dbReference>
<keyword evidence="4 6" id="KW-0460">Magnesium</keyword>
<evidence type="ECO:0000256" key="5">
    <source>
        <dbReference type="ARBA" id="ARBA00023239"/>
    </source>
</evidence>
<evidence type="ECO:0000256" key="3">
    <source>
        <dbReference type="ARBA" id="ARBA00022723"/>
    </source>
</evidence>
<comment type="cofactor">
    <cofactor evidence="1 6">
        <name>Mg(2+)</name>
        <dbReference type="ChEBI" id="CHEBI:18420"/>
    </cofactor>
</comment>
<dbReference type="PANTHER" id="PTHR35201">
    <property type="entry name" value="TERPENE SYNTHASE"/>
    <property type="match status" value="1"/>
</dbReference>
<evidence type="ECO:0000313" key="7">
    <source>
        <dbReference type="EMBL" id="OCH87016.1"/>
    </source>
</evidence>
<evidence type="ECO:0000256" key="1">
    <source>
        <dbReference type="ARBA" id="ARBA00001946"/>
    </source>
</evidence>
<reference evidence="7 8" key="1">
    <citation type="submission" date="2016-07" db="EMBL/GenBank/DDBJ databases">
        <title>Draft genome of the white-rot fungus Obba rivulosa 3A-2.</title>
        <authorList>
            <consortium name="DOE Joint Genome Institute"/>
            <person name="Miettinen O."/>
            <person name="Riley R."/>
            <person name="Acob R."/>
            <person name="Barry K."/>
            <person name="Cullen D."/>
            <person name="De Vries R."/>
            <person name="Hainaut M."/>
            <person name="Hatakka A."/>
            <person name="Henrissat B."/>
            <person name="Hilden K."/>
            <person name="Kuo R."/>
            <person name="Labutti K."/>
            <person name="Lipzen A."/>
            <person name="Makela M.R."/>
            <person name="Sandor L."/>
            <person name="Spatafora J.W."/>
            <person name="Grigoriev I.V."/>
            <person name="Hibbett D.S."/>
        </authorList>
    </citation>
    <scope>NUCLEOTIDE SEQUENCE [LARGE SCALE GENOMIC DNA]</scope>
    <source>
        <strain evidence="7 8">3A-2</strain>
    </source>
</reference>
<protein>
    <recommendedName>
        <fullName evidence="6">Terpene synthase</fullName>
        <ecNumber evidence="6">4.2.3.-</ecNumber>
    </recommendedName>
</protein>
<dbReference type="GO" id="GO:0010333">
    <property type="term" value="F:terpene synthase activity"/>
    <property type="evidence" value="ECO:0007669"/>
    <property type="project" value="InterPro"/>
</dbReference>
<dbReference type="Gene3D" id="1.10.600.10">
    <property type="entry name" value="Farnesyl Diphosphate Synthase"/>
    <property type="match status" value="2"/>
</dbReference>
<evidence type="ECO:0000256" key="6">
    <source>
        <dbReference type="RuleBase" id="RU366034"/>
    </source>
</evidence>
<dbReference type="AlphaFoldDB" id="A0A8E2ALV1"/>
<comment type="similarity">
    <text evidence="2 6">Belongs to the terpene synthase family.</text>
</comment>
<dbReference type="Pfam" id="PF19086">
    <property type="entry name" value="Terpene_syn_C_2"/>
    <property type="match status" value="1"/>
</dbReference>
<keyword evidence="3 6" id="KW-0479">Metal-binding</keyword>
<dbReference type="GO" id="GO:0008299">
    <property type="term" value="P:isoprenoid biosynthetic process"/>
    <property type="evidence" value="ECO:0007669"/>
    <property type="project" value="UniProtKB-ARBA"/>
</dbReference>
<name>A0A8E2ALV1_9APHY</name>
<gene>
    <name evidence="7" type="ORF">OBBRIDRAFT_796596</name>
</gene>
<sequence>MPSKHSSIHIPHLISFCDQFELRNPNRHCRSVTAASKKWAIATLALNDDERRGLPGLELGLLASLCYPTCDSSQLLLVTQFLILMVRWVDRTTSLDAAAFDQIWGHLSRTSHPAWQRRFQGHLHAFRMARSRAARDNEAGITADLESYITLRQDSSGVKLLFDLIEYAVGLHISSEAYASPILSRLRHDAVNIVAWSSDVASYAQKQARGDRHNLVAVLMEEKRLTAQGASDAAGALIKDMMDMFHANEQTLLSEHAVRLNPDVRRYVQGLRDWIVGFMHWIYNTERFFGESAEEVRAFGWVFLPPNMGT</sequence>
<keyword evidence="8" id="KW-1185">Reference proteome</keyword>
<dbReference type="EC" id="4.2.3.-" evidence="6"/>
<evidence type="ECO:0000256" key="2">
    <source>
        <dbReference type="ARBA" id="ARBA00006333"/>
    </source>
</evidence>
<dbReference type="Proteomes" id="UP000250043">
    <property type="component" value="Unassembled WGS sequence"/>
</dbReference>